<dbReference type="PANTHER" id="PTHR47266">
    <property type="entry name" value="ENDONUCLEASE-RELATED"/>
    <property type="match status" value="1"/>
</dbReference>
<protein>
    <recommendedName>
        <fullName evidence="1">Integrase catalytic domain-containing protein</fullName>
    </recommendedName>
</protein>
<dbReference type="GeneTree" id="ENSGT00940000164419"/>
<dbReference type="InterPro" id="IPR012337">
    <property type="entry name" value="RNaseH-like_sf"/>
</dbReference>
<dbReference type="Ensembl" id="ENSPKIT00000026595.1">
    <property type="protein sequence ID" value="ENSPKIP00000002646.1"/>
    <property type="gene ID" value="ENSPKIG00000020465.1"/>
</dbReference>
<organism evidence="2 3">
    <name type="scientific">Paramormyrops kingsleyae</name>
    <dbReference type="NCBI Taxonomy" id="1676925"/>
    <lineage>
        <taxon>Eukaryota</taxon>
        <taxon>Metazoa</taxon>
        <taxon>Chordata</taxon>
        <taxon>Craniata</taxon>
        <taxon>Vertebrata</taxon>
        <taxon>Euteleostomi</taxon>
        <taxon>Actinopterygii</taxon>
        <taxon>Neopterygii</taxon>
        <taxon>Teleostei</taxon>
        <taxon>Osteoglossocephala</taxon>
        <taxon>Osteoglossomorpha</taxon>
        <taxon>Osteoglossiformes</taxon>
        <taxon>Mormyridae</taxon>
        <taxon>Paramormyrops</taxon>
    </lineage>
</organism>
<dbReference type="Proteomes" id="UP000261540">
    <property type="component" value="Unplaced"/>
</dbReference>
<sequence length="307" mass="35366">RIQRSEPEDEKLHFLSCVLVTGCHDPSLNKKTRREIIRVGSTFVMKGKYNRLFYIGPCKQCMRLVVMSEKEKFRVLEECHHNPGTGNHNSIRGTKNRVISGYFWPTLAKDVADWLKCCHQCQMNDPIKTVAPVLHSIKVKEAWEVLGLDLIGPLTETSRGNRYVLTMTDLYTKWVIAEPLQSKTAHKVSLAVTTKLYMFGMVRKIITDQGKEFKDVSVNVRSCKALNNIYMIFYSFSAQTALKLMNRVLATREIVGLHRNRNSVKIIICVYIMSVCVCVRVYGRMDDLHKIQHETHCIFKMTFSSIK</sequence>
<reference evidence="2" key="1">
    <citation type="submission" date="2025-08" db="UniProtKB">
        <authorList>
            <consortium name="Ensembl"/>
        </authorList>
    </citation>
    <scope>IDENTIFICATION</scope>
</reference>
<dbReference type="Pfam" id="PF17921">
    <property type="entry name" value="Integrase_H2C2"/>
    <property type="match status" value="1"/>
</dbReference>
<feature type="domain" description="Integrase catalytic" evidence="1">
    <location>
        <begin position="128"/>
        <end position="217"/>
    </location>
</feature>
<dbReference type="STRING" id="1676925.ENSPKIP00000002646"/>
<keyword evidence="3" id="KW-1185">Reference proteome</keyword>
<dbReference type="SUPFAM" id="SSF53098">
    <property type="entry name" value="Ribonuclease H-like"/>
    <property type="match status" value="1"/>
</dbReference>
<name>A0A3B3QB65_9TELE</name>
<dbReference type="InterPro" id="IPR052160">
    <property type="entry name" value="Gypsy_RT_Integrase-like"/>
</dbReference>
<evidence type="ECO:0000313" key="2">
    <source>
        <dbReference type="Ensembl" id="ENSPKIP00000002646.1"/>
    </source>
</evidence>
<dbReference type="InterPro" id="IPR001584">
    <property type="entry name" value="Integrase_cat-core"/>
</dbReference>
<dbReference type="PROSITE" id="PS50994">
    <property type="entry name" value="INTEGRASE"/>
    <property type="match status" value="1"/>
</dbReference>
<dbReference type="AlphaFoldDB" id="A0A3B3QB65"/>
<evidence type="ECO:0000313" key="3">
    <source>
        <dbReference type="Proteomes" id="UP000261540"/>
    </source>
</evidence>
<dbReference type="InterPro" id="IPR036397">
    <property type="entry name" value="RNaseH_sf"/>
</dbReference>
<evidence type="ECO:0000259" key="1">
    <source>
        <dbReference type="PROSITE" id="PS50994"/>
    </source>
</evidence>
<dbReference type="Gene3D" id="3.30.420.10">
    <property type="entry name" value="Ribonuclease H-like superfamily/Ribonuclease H"/>
    <property type="match status" value="1"/>
</dbReference>
<proteinExistence type="predicted"/>
<dbReference type="GO" id="GO:0003676">
    <property type="term" value="F:nucleic acid binding"/>
    <property type="evidence" value="ECO:0007669"/>
    <property type="project" value="InterPro"/>
</dbReference>
<reference evidence="2" key="2">
    <citation type="submission" date="2025-09" db="UniProtKB">
        <authorList>
            <consortium name="Ensembl"/>
        </authorList>
    </citation>
    <scope>IDENTIFICATION</scope>
</reference>
<dbReference type="Gene3D" id="1.10.340.70">
    <property type="match status" value="1"/>
</dbReference>
<dbReference type="GO" id="GO:0015074">
    <property type="term" value="P:DNA integration"/>
    <property type="evidence" value="ECO:0007669"/>
    <property type="project" value="InterPro"/>
</dbReference>
<dbReference type="InterPro" id="IPR041588">
    <property type="entry name" value="Integrase_H2C2"/>
</dbReference>
<accession>A0A3B3QB65</accession>